<feature type="transmembrane region" description="Helical" evidence="6">
    <location>
        <begin position="156"/>
        <end position="178"/>
    </location>
</feature>
<evidence type="ECO:0000256" key="1">
    <source>
        <dbReference type="ARBA" id="ARBA00004127"/>
    </source>
</evidence>
<dbReference type="Gene3D" id="1.20.1250.20">
    <property type="entry name" value="MFS general substrate transporter like domains"/>
    <property type="match status" value="1"/>
</dbReference>
<comment type="subcellular location">
    <subcellularLocation>
        <location evidence="1">Endomembrane system</location>
        <topology evidence="1">Multi-pass membrane protein</topology>
    </subcellularLocation>
</comment>
<feature type="transmembrane region" description="Helical" evidence="6">
    <location>
        <begin position="190"/>
        <end position="212"/>
    </location>
</feature>
<dbReference type="Pfam" id="PF07690">
    <property type="entry name" value="MFS_1"/>
    <property type="match status" value="1"/>
</dbReference>
<keyword evidence="9" id="KW-1185">Reference proteome</keyword>
<dbReference type="InterPro" id="IPR036259">
    <property type="entry name" value="MFS_trans_sf"/>
</dbReference>
<keyword evidence="5 6" id="KW-0472">Membrane</keyword>
<reference evidence="8 9" key="1">
    <citation type="submission" date="2016-11" db="EMBL/GenBank/DDBJ databases">
        <authorList>
            <person name="Varghese N."/>
            <person name="Submissions S."/>
        </authorList>
    </citation>
    <scope>NUCLEOTIDE SEQUENCE [LARGE SCALE GENOMIC DNA]</scope>
    <source>
        <strain evidence="8 9">DSM 20664</strain>
    </source>
</reference>
<feature type="transmembrane region" description="Helical" evidence="6">
    <location>
        <begin position="96"/>
        <end position="117"/>
    </location>
</feature>
<dbReference type="Proteomes" id="UP000185093">
    <property type="component" value="Unassembled WGS sequence"/>
</dbReference>
<feature type="transmembrane region" description="Helical" evidence="6">
    <location>
        <begin position="292"/>
        <end position="313"/>
    </location>
</feature>
<evidence type="ECO:0000256" key="3">
    <source>
        <dbReference type="ARBA" id="ARBA00022692"/>
    </source>
</evidence>
<keyword evidence="3 6" id="KW-0812">Transmembrane</keyword>
<accession>A0ABY1JFG4</accession>
<feature type="transmembrane region" description="Helical" evidence="6">
    <location>
        <begin position="129"/>
        <end position="150"/>
    </location>
</feature>
<evidence type="ECO:0000313" key="9">
    <source>
        <dbReference type="Proteomes" id="UP000185093"/>
    </source>
</evidence>
<keyword evidence="2" id="KW-0813">Transport</keyword>
<dbReference type="PANTHER" id="PTHR23501:SF191">
    <property type="entry name" value="VACUOLAR BASIC AMINO ACID TRANSPORTER 4"/>
    <property type="match status" value="1"/>
</dbReference>
<feature type="domain" description="Major facilitator superfamily (MFS) profile" evidence="7">
    <location>
        <begin position="5"/>
        <end position="437"/>
    </location>
</feature>
<feature type="transmembrane region" description="Helical" evidence="6">
    <location>
        <begin position="71"/>
        <end position="90"/>
    </location>
</feature>
<proteinExistence type="predicted"/>
<feature type="transmembrane region" description="Helical" evidence="6">
    <location>
        <begin position="320"/>
        <end position="338"/>
    </location>
</feature>
<dbReference type="InterPro" id="IPR011701">
    <property type="entry name" value="MFS"/>
</dbReference>
<evidence type="ECO:0000256" key="4">
    <source>
        <dbReference type="ARBA" id="ARBA00022989"/>
    </source>
</evidence>
<keyword evidence="4 6" id="KW-1133">Transmembrane helix</keyword>
<evidence type="ECO:0000256" key="2">
    <source>
        <dbReference type="ARBA" id="ARBA00022448"/>
    </source>
</evidence>
<feature type="transmembrane region" description="Helical" evidence="6">
    <location>
        <begin position="218"/>
        <end position="234"/>
    </location>
</feature>
<feature type="transmembrane region" description="Helical" evidence="6">
    <location>
        <begin position="255"/>
        <end position="280"/>
    </location>
</feature>
<feature type="transmembrane region" description="Helical" evidence="6">
    <location>
        <begin position="385"/>
        <end position="406"/>
    </location>
</feature>
<gene>
    <name evidence="8" type="ORF">SAMN05444368_1877</name>
</gene>
<dbReference type="PROSITE" id="PS50850">
    <property type="entry name" value="MFS"/>
    <property type="match status" value="1"/>
</dbReference>
<feature type="transmembrane region" description="Helical" evidence="6">
    <location>
        <begin position="344"/>
        <end position="364"/>
    </location>
</feature>
<dbReference type="Gene3D" id="1.20.1720.10">
    <property type="entry name" value="Multidrug resistance protein D"/>
    <property type="match status" value="1"/>
</dbReference>
<evidence type="ECO:0000313" key="8">
    <source>
        <dbReference type="EMBL" id="SIN77966.1"/>
    </source>
</evidence>
<organism evidence="8 9">
    <name type="scientific">Acetomicrobium flavidum</name>
    <dbReference type="NCBI Taxonomy" id="49896"/>
    <lineage>
        <taxon>Bacteria</taxon>
        <taxon>Thermotogati</taxon>
        <taxon>Synergistota</taxon>
        <taxon>Synergistia</taxon>
        <taxon>Synergistales</taxon>
        <taxon>Acetomicrobiaceae</taxon>
        <taxon>Acetomicrobium</taxon>
    </lineage>
</organism>
<evidence type="ECO:0000259" key="7">
    <source>
        <dbReference type="PROSITE" id="PS50850"/>
    </source>
</evidence>
<feature type="transmembrane region" description="Helical" evidence="6">
    <location>
        <begin position="40"/>
        <end position="59"/>
    </location>
</feature>
<dbReference type="SUPFAM" id="SSF103473">
    <property type="entry name" value="MFS general substrate transporter"/>
    <property type="match status" value="1"/>
</dbReference>
<feature type="transmembrane region" description="Helical" evidence="6">
    <location>
        <begin position="412"/>
        <end position="433"/>
    </location>
</feature>
<evidence type="ECO:0000256" key="6">
    <source>
        <dbReference type="SAM" id="Phobius"/>
    </source>
</evidence>
<comment type="caution">
    <text evidence="8">The sequence shown here is derived from an EMBL/GenBank/DDBJ whole genome shotgun (WGS) entry which is preliminary data.</text>
</comment>
<protein>
    <submittedName>
        <fullName evidence="8">Drug resistance transporter, EmrB/QacA subfamily</fullName>
    </submittedName>
</protein>
<dbReference type="PANTHER" id="PTHR23501">
    <property type="entry name" value="MAJOR FACILITATOR SUPERFAMILY"/>
    <property type="match status" value="1"/>
</dbReference>
<dbReference type="EMBL" id="FSQZ01000001">
    <property type="protein sequence ID" value="SIN77966.1"/>
    <property type="molecule type" value="Genomic_DNA"/>
</dbReference>
<sequence>MNYMIFATVSVALMLSSISATSIAVAFPIITSYFMVPLTIAGWIISVYQLGFTVTMPIIGKVSDVFSRKSTFIVCLVLFIVSSAMCAVAKNIEMLIFFRLVQAFGGGGFMPSAVGIISEVFPESRQKMIGLFSSIFPIGQIIGPNVGGWLVDSFGWRSVFLINIPIGLFALILSVFLLPAGERKKGSIDFLGTGLLGMSLAMLMLGLTFLGYGSAAKWAWPSFVASVVLAFLLLRHENKVSDPILDLDILKRKPFVAANFYNLIYGGAVVGVLSLIPTYATAIYGMTPSECGLLLTPRSVGMIIASVLTSIYIMEWGYRWPLIIGNTATVVGLYLLGLEPASVLFLYLIMFLLGAGVGVLSPTANNACIELLPDRAATITGIRGMFRQMGGALSVTIATLVVETVGDPSRGFAIVFFGLAIAFIAAMPLIFMMPSRPGAGVERSGHALKRQEATAKERVQ</sequence>
<name>A0ABY1JFG4_9BACT</name>
<dbReference type="InterPro" id="IPR020846">
    <property type="entry name" value="MFS_dom"/>
</dbReference>
<evidence type="ECO:0000256" key="5">
    <source>
        <dbReference type="ARBA" id="ARBA00023136"/>
    </source>
</evidence>